<dbReference type="Proteomes" id="UP000710432">
    <property type="component" value="Unassembled WGS sequence"/>
</dbReference>
<reference evidence="1" key="1">
    <citation type="submission" date="2020-03" db="EMBL/GenBank/DDBJ databases">
        <title>Studies in the Genomics of Life Span.</title>
        <authorList>
            <person name="Glass D."/>
        </authorList>
    </citation>
    <scope>NUCLEOTIDE SEQUENCE</scope>
    <source>
        <strain evidence="1">LTLLF</strain>
        <tissue evidence="1">Muscle</tissue>
    </source>
</reference>
<accession>A0A8J6GXD2</accession>
<dbReference type="Gene3D" id="1.20.1050.10">
    <property type="match status" value="1"/>
</dbReference>
<dbReference type="SUPFAM" id="SSF47616">
    <property type="entry name" value="GST C-terminal domain-like"/>
    <property type="match status" value="1"/>
</dbReference>
<gene>
    <name evidence="1" type="ORF">LTLLF_116025</name>
</gene>
<dbReference type="AlphaFoldDB" id="A0A8J6GXD2"/>
<evidence type="ECO:0000313" key="2">
    <source>
        <dbReference type="Proteomes" id="UP000710432"/>
    </source>
</evidence>
<dbReference type="InterPro" id="IPR036282">
    <property type="entry name" value="Glutathione-S-Trfase_C_sf"/>
</dbReference>
<comment type="caution">
    <text evidence="1">The sequence shown here is derived from an EMBL/GenBank/DDBJ whole genome shotgun (WGS) entry which is preliminary data.</text>
</comment>
<evidence type="ECO:0000313" key="1">
    <source>
        <dbReference type="EMBL" id="KAH0518533.1"/>
    </source>
</evidence>
<organism evidence="1 2">
    <name type="scientific">Microtus ochrogaster</name>
    <name type="common">Prairie vole</name>
    <dbReference type="NCBI Taxonomy" id="79684"/>
    <lineage>
        <taxon>Eukaryota</taxon>
        <taxon>Metazoa</taxon>
        <taxon>Chordata</taxon>
        <taxon>Craniata</taxon>
        <taxon>Vertebrata</taxon>
        <taxon>Euteleostomi</taxon>
        <taxon>Mammalia</taxon>
        <taxon>Eutheria</taxon>
        <taxon>Euarchontoglires</taxon>
        <taxon>Glires</taxon>
        <taxon>Rodentia</taxon>
        <taxon>Myomorpha</taxon>
        <taxon>Muroidea</taxon>
        <taxon>Cricetidae</taxon>
        <taxon>Arvicolinae</taxon>
        <taxon>Microtus</taxon>
    </lineage>
</organism>
<dbReference type="EMBL" id="JAATJU010010200">
    <property type="protein sequence ID" value="KAH0518533.1"/>
    <property type="molecule type" value="Genomic_DNA"/>
</dbReference>
<sequence length="55" mass="6553">MTAALGLVIYTVLKKKEELRNKFHKLEEAMTSQKAVFFGGDSLYMIDYFMWPWFQ</sequence>
<name>A0A8J6GXD2_MICOH</name>
<protein>
    <submittedName>
        <fullName evidence="1">Glutathione S-transferase omega-1</fullName>
    </submittedName>
</protein>
<proteinExistence type="predicted"/>